<name>A0A174F0A8_9FIRM</name>
<evidence type="ECO:0000313" key="2">
    <source>
        <dbReference type="Proteomes" id="UP000095409"/>
    </source>
</evidence>
<dbReference type="RefSeq" id="WP_055066288.1">
    <property type="nucleotide sequence ID" value="NZ_CAXSLC010000013.1"/>
</dbReference>
<gene>
    <name evidence="1" type="ORF">ERS852394_02183</name>
</gene>
<reference evidence="1 2" key="1">
    <citation type="submission" date="2015-09" db="EMBL/GenBank/DDBJ databases">
        <authorList>
            <consortium name="Pathogen Informatics"/>
        </authorList>
    </citation>
    <scope>NUCLEOTIDE SEQUENCE [LARGE SCALE GENOMIC DNA]</scope>
    <source>
        <strain evidence="1 2">2789STDY5608837</strain>
    </source>
</reference>
<evidence type="ECO:0000313" key="1">
    <source>
        <dbReference type="EMBL" id="CUO43653.1"/>
    </source>
</evidence>
<sequence>MNIRRAGRKVVKNLHKGYGIYRIGFVNIYGEEDETELDAMNINDLERLWLSLCPEFECKGNSVRYVERVG</sequence>
<organism evidence="1 2">
    <name type="scientific">Blautia obeum</name>
    <dbReference type="NCBI Taxonomy" id="40520"/>
    <lineage>
        <taxon>Bacteria</taxon>
        <taxon>Bacillati</taxon>
        <taxon>Bacillota</taxon>
        <taxon>Clostridia</taxon>
        <taxon>Lachnospirales</taxon>
        <taxon>Lachnospiraceae</taxon>
        <taxon>Blautia</taxon>
    </lineage>
</organism>
<accession>A0A174F0A8</accession>
<dbReference type="AlphaFoldDB" id="A0A174F0A8"/>
<protein>
    <submittedName>
        <fullName evidence="1">Uncharacterized protein</fullName>
    </submittedName>
</protein>
<proteinExistence type="predicted"/>
<dbReference type="EMBL" id="CYZD01000011">
    <property type="protein sequence ID" value="CUO43653.1"/>
    <property type="molecule type" value="Genomic_DNA"/>
</dbReference>
<dbReference type="Proteomes" id="UP000095409">
    <property type="component" value="Unassembled WGS sequence"/>
</dbReference>